<evidence type="ECO:0000313" key="2">
    <source>
        <dbReference type="Proteomes" id="UP001296943"/>
    </source>
</evidence>
<dbReference type="EMBL" id="JAFBDR010000010">
    <property type="protein sequence ID" value="MBM7571699.1"/>
    <property type="molecule type" value="Genomic_DNA"/>
</dbReference>
<proteinExistence type="predicted"/>
<comment type="caution">
    <text evidence="1">The sequence shown here is derived from an EMBL/GenBank/DDBJ whole genome shotgun (WGS) entry which is preliminary data.</text>
</comment>
<evidence type="ECO:0000313" key="1">
    <source>
        <dbReference type="EMBL" id="MBM7571699.1"/>
    </source>
</evidence>
<dbReference type="Proteomes" id="UP001296943">
    <property type="component" value="Unassembled WGS sequence"/>
</dbReference>
<organism evidence="1 2">
    <name type="scientific">Aquibacillus albus</name>
    <dbReference type="NCBI Taxonomy" id="1168171"/>
    <lineage>
        <taxon>Bacteria</taxon>
        <taxon>Bacillati</taxon>
        <taxon>Bacillota</taxon>
        <taxon>Bacilli</taxon>
        <taxon>Bacillales</taxon>
        <taxon>Bacillaceae</taxon>
        <taxon>Aquibacillus</taxon>
    </lineage>
</organism>
<dbReference type="RefSeq" id="WP_204499523.1">
    <property type="nucleotide sequence ID" value="NZ_JAFBDR010000010.1"/>
</dbReference>
<name>A0ABS2N0N5_9BACI</name>
<accession>A0ABS2N0N5</accession>
<gene>
    <name evidence="1" type="ORF">JOC48_002198</name>
</gene>
<keyword evidence="2" id="KW-1185">Reference proteome</keyword>
<reference evidence="1 2" key="1">
    <citation type="submission" date="2021-01" db="EMBL/GenBank/DDBJ databases">
        <title>Genomic Encyclopedia of Type Strains, Phase IV (KMG-IV): sequencing the most valuable type-strain genomes for metagenomic binning, comparative biology and taxonomic classification.</title>
        <authorList>
            <person name="Goeker M."/>
        </authorList>
    </citation>
    <scope>NUCLEOTIDE SEQUENCE [LARGE SCALE GENOMIC DNA]</scope>
    <source>
        <strain evidence="1 2">DSM 23711</strain>
    </source>
</reference>
<sequence>MLAKIKKVKFDKEGKNPVYKVILECPAGKQLYIHFDYSYTTNNYWPLEVNYNGKHKGAKLAWYTKEVERTTVESFLETIAHKINKKYGFELKK</sequence>
<protein>
    <submittedName>
        <fullName evidence="1">Uncharacterized protein</fullName>
    </submittedName>
</protein>